<sequence length="215" mass="22171">MPEVSDASTPGGIPGTDQGTDVDATAARVEGLIADLGTHAARAKAEELVRVLVGLYGQALEQVMRIVTDAGAAEVLRRMTDDELVSGLLIVHDLHPLGTAERVHAALEQVRPHLGLHDGGVELIGVDPAGVVRLRLEGTCHGCPSSRLTVTGAIERAVTRAAPEVTRVDVEGLDPAPAAGPLLQIQRRPPGPCPADEQAAPTAIRDGSAATEGIA</sequence>
<dbReference type="EMBL" id="BOOR01000004">
    <property type="protein sequence ID" value="GII51887.1"/>
    <property type="molecule type" value="Genomic_DNA"/>
</dbReference>
<protein>
    <submittedName>
        <fullName evidence="4">Thioredoxin</fullName>
    </submittedName>
</protein>
<name>A0A8J3UV05_9ACTN</name>
<gene>
    <name evidence="4" type="ORF">Pth03_02760</name>
</gene>
<dbReference type="RefSeq" id="WP_203942214.1">
    <property type="nucleotide sequence ID" value="NZ_BOOR01000004.1"/>
</dbReference>
<dbReference type="PANTHER" id="PTHR11178">
    <property type="entry name" value="IRON-SULFUR CLUSTER SCAFFOLD PROTEIN NFU-RELATED"/>
    <property type="match status" value="1"/>
</dbReference>
<evidence type="ECO:0000259" key="3">
    <source>
        <dbReference type="Pfam" id="PF01106"/>
    </source>
</evidence>
<dbReference type="SUPFAM" id="SSF117916">
    <property type="entry name" value="Fe-S cluster assembly (FSCA) domain-like"/>
    <property type="match status" value="1"/>
</dbReference>
<evidence type="ECO:0000256" key="1">
    <source>
        <dbReference type="ARBA" id="ARBA00049958"/>
    </source>
</evidence>
<dbReference type="InterPro" id="IPR001075">
    <property type="entry name" value="NIF_FeS_clus_asmbl_NifU_C"/>
</dbReference>
<dbReference type="GO" id="GO:0005506">
    <property type="term" value="F:iron ion binding"/>
    <property type="evidence" value="ECO:0007669"/>
    <property type="project" value="InterPro"/>
</dbReference>
<dbReference type="Gene3D" id="3.30.300.130">
    <property type="entry name" value="Fe-S cluster assembly (FSCA)"/>
    <property type="match status" value="1"/>
</dbReference>
<accession>A0A8J3UV05</accession>
<dbReference type="GO" id="GO:0051536">
    <property type="term" value="F:iron-sulfur cluster binding"/>
    <property type="evidence" value="ECO:0007669"/>
    <property type="project" value="InterPro"/>
</dbReference>
<dbReference type="InterPro" id="IPR034904">
    <property type="entry name" value="FSCA_dom_sf"/>
</dbReference>
<dbReference type="Pfam" id="PF01106">
    <property type="entry name" value="NifU"/>
    <property type="match status" value="1"/>
</dbReference>
<keyword evidence="5" id="KW-1185">Reference proteome</keyword>
<reference evidence="4" key="1">
    <citation type="submission" date="2021-01" db="EMBL/GenBank/DDBJ databases">
        <title>Whole genome shotgun sequence of Planotetraspora thailandica NBRC 104271.</title>
        <authorList>
            <person name="Komaki H."/>
            <person name="Tamura T."/>
        </authorList>
    </citation>
    <scope>NUCLEOTIDE SEQUENCE</scope>
    <source>
        <strain evidence="4">NBRC 104271</strain>
    </source>
</reference>
<dbReference type="Proteomes" id="UP000605992">
    <property type="component" value="Unassembled WGS sequence"/>
</dbReference>
<evidence type="ECO:0000256" key="2">
    <source>
        <dbReference type="SAM" id="MobiDB-lite"/>
    </source>
</evidence>
<evidence type="ECO:0000313" key="4">
    <source>
        <dbReference type="EMBL" id="GII51887.1"/>
    </source>
</evidence>
<organism evidence="4 5">
    <name type="scientific">Planotetraspora thailandica</name>
    <dbReference type="NCBI Taxonomy" id="487172"/>
    <lineage>
        <taxon>Bacteria</taxon>
        <taxon>Bacillati</taxon>
        <taxon>Actinomycetota</taxon>
        <taxon>Actinomycetes</taxon>
        <taxon>Streptosporangiales</taxon>
        <taxon>Streptosporangiaceae</taxon>
        <taxon>Planotetraspora</taxon>
    </lineage>
</organism>
<comment type="caution">
    <text evidence="4">The sequence shown here is derived from an EMBL/GenBank/DDBJ whole genome shotgun (WGS) entry which is preliminary data.</text>
</comment>
<feature type="region of interest" description="Disordered" evidence="2">
    <location>
        <begin position="188"/>
        <end position="215"/>
    </location>
</feature>
<evidence type="ECO:0000313" key="5">
    <source>
        <dbReference type="Proteomes" id="UP000605992"/>
    </source>
</evidence>
<comment type="function">
    <text evidence="1">May be involved in the formation or repair of [Fe-S] clusters present in iron-sulfur proteins.</text>
</comment>
<dbReference type="AlphaFoldDB" id="A0A8J3UV05"/>
<proteinExistence type="predicted"/>
<feature type="region of interest" description="Disordered" evidence="2">
    <location>
        <begin position="1"/>
        <end position="21"/>
    </location>
</feature>
<dbReference type="GO" id="GO:0016226">
    <property type="term" value="P:iron-sulfur cluster assembly"/>
    <property type="evidence" value="ECO:0007669"/>
    <property type="project" value="InterPro"/>
</dbReference>
<feature type="domain" description="NIF system FeS cluster assembly NifU C-terminal" evidence="3">
    <location>
        <begin position="103"/>
        <end position="168"/>
    </location>
</feature>